<dbReference type="GO" id="GO:0016491">
    <property type="term" value="F:oxidoreductase activity"/>
    <property type="evidence" value="ECO:0007669"/>
    <property type="project" value="UniProtKB-ARBA"/>
</dbReference>
<dbReference type="Pfam" id="PF00037">
    <property type="entry name" value="Fer4"/>
    <property type="match status" value="2"/>
</dbReference>
<dbReference type="InterPro" id="IPR002586">
    <property type="entry name" value="CobQ/CobB/MinD/ParA_Nub-bd_dom"/>
</dbReference>
<reference evidence="2" key="1">
    <citation type="journal article" date="2005" name="Int. J. Syst. Evol. Microbiol.">
        <title>Methanofollis formosanus sp. nov., isolated from a fish pond.</title>
        <authorList>
            <person name="Wu S.Y."/>
            <person name="Chen S.C."/>
            <person name="Lai M.C."/>
        </authorList>
    </citation>
    <scope>NUCLEOTIDE SEQUENCE</scope>
    <source>
        <strain evidence="2">ML15</strain>
    </source>
</reference>
<dbReference type="OrthoDB" id="65817at2157"/>
<dbReference type="Proteomes" id="UP000826709">
    <property type="component" value="Chromosome"/>
</dbReference>
<dbReference type="PROSITE" id="PS51379">
    <property type="entry name" value="4FE4S_FER_2"/>
    <property type="match status" value="2"/>
</dbReference>
<name>A0A8G1A1P2_9EURY</name>
<dbReference type="SUPFAM" id="SSF52540">
    <property type="entry name" value="P-loop containing nucleoside triphosphate hydrolases"/>
    <property type="match status" value="1"/>
</dbReference>
<dbReference type="Gene3D" id="3.40.50.300">
    <property type="entry name" value="P-loop containing nucleotide triphosphate hydrolases"/>
    <property type="match status" value="1"/>
</dbReference>
<dbReference type="PANTHER" id="PTHR43534">
    <property type="entry name" value="MIND SUPERFAMILY P-LOOP ATPASE CONTAINING AN INSERTED FERREDOXIN DOMAIN"/>
    <property type="match status" value="1"/>
</dbReference>
<dbReference type="Gene3D" id="3.30.70.20">
    <property type="match status" value="1"/>
</dbReference>
<dbReference type="InterPro" id="IPR017900">
    <property type="entry name" value="4Fe4S_Fe_S_CS"/>
</dbReference>
<dbReference type="PROSITE" id="PS00198">
    <property type="entry name" value="4FE4S_FER_1"/>
    <property type="match status" value="1"/>
</dbReference>
<proteinExistence type="predicted"/>
<dbReference type="InterPro" id="IPR027417">
    <property type="entry name" value="P-loop_NTPase"/>
</dbReference>
<evidence type="ECO:0000313" key="2">
    <source>
        <dbReference type="EMBL" id="QYZ79430.1"/>
    </source>
</evidence>
<dbReference type="AlphaFoldDB" id="A0A8G1A1P2"/>
<dbReference type="PANTHER" id="PTHR43534:SF1">
    <property type="entry name" value="4FE-4S CLUSTER CONTAINING PARA FAMILY ATPASE PROTEIN"/>
    <property type="match status" value="1"/>
</dbReference>
<evidence type="ECO:0000259" key="1">
    <source>
        <dbReference type="PROSITE" id="PS51379"/>
    </source>
</evidence>
<reference evidence="2" key="2">
    <citation type="submission" date="2019-03" db="EMBL/GenBank/DDBJ databases">
        <authorList>
            <person name="Chen S.-C."/>
            <person name="Wu S.-Y."/>
            <person name="Lai M.-C."/>
        </authorList>
    </citation>
    <scope>NUCLEOTIDE SEQUENCE</scope>
    <source>
        <strain evidence="2">ML15</strain>
    </source>
</reference>
<dbReference type="RefSeq" id="WP_220680736.1">
    <property type="nucleotide sequence ID" value="NZ_CP037968.1"/>
</dbReference>
<gene>
    <name evidence="2" type="ORF">E2N92_08295</name>
</gene>
<dbReference type="InterPro" id="IPR017896">
    <property type="entry name" value="4Fe4S_Fe-S-bd"/>
</dbReference>
<protein>
    <submittedName>
        <fullName evidence="2">4Fe-4S dicluster domain-containing protein</fullName>
    </submittedName>
</protein>
<accession>A0A8G1A1P2</accession>
<dbReference type="CDD" id="cd03110">
    <property type="entry name" value="SIMIBI_bact_arch"/>
    <property type="match status" value="1"/>
</dbReference>
<organism evidence="2 3">
    <name type="scientific">Methanofollis formosanus</name>
    <dbReference type="NCBI Taxonomy" id="299308"/>
    <lineage>
        <taxon>Archaea</taxon>
        <taxon>Methanobacteriati</taxon>
        <taxon>Methanobacteriota</taxon>
        <taxon>Stenosarchaea group</taxon>
        <taxon>Methanomicrobia</taxon>
        <taxon>Methanomicrobiales</taxon>
        <taxon>Methanomicrobiaceae</taxon>
        <taxon>Methanofollis</taxon>
    </lineage>
</organism>
<dbReference type="Pfam" id="PF01656">
    <property type="entry name" value="CbiA"/>
    <property type="match status" value="1"/>
</dbReference>
<sequence>MIRLAVISGKGGTGKTMVAAALADLFATGQVLADCDVEAANLGLLLGGDLIGSEPFMGLEKAEIDHEVCLFCGRCEAACRFDAIHEEAKEYYVDPLKCEGCGVCVHVCPAKAVTMRPYQAGEVLASSTLRGHLSHARLYPGSGNSGLLVHEVRKQAERMAGESRLLLADGPPGIGCPLISTVSGMDAVVAVTEPGLSALHDLKRVVNVSRRFGVRIFVVINRFDLEPGVCQEIEDFCEDEGLLLLGKVPFDPAVVAAVRRGVPVTSADSPASEALVRIKEKLAGEFGLDG</sequence>
<evidence type="ECO:0000313" key="3">
    <source>
        <dbReference type="Proteomes" id="UP000826709"/>
    </source>
</evidence>
<keyword evidence="3" id="KW-1185">Reference proteome</keyword>
<dbReference type="KEGG" id="mfk:E2N92_08295"/>
<feature type="domain" description="4Fe-4S ferredoxin-type" evidence="1">
    <location>
        <begin position="60"/>
        <end position="87"/>
    </location>
</feature>
<feature type="domain" description="4Fe-4S ferredoxin-type" evidence="1">
    <location>
        <begin position="89"/>
        <end position="118"/>
    </location>
</feature>
<dbReference type="EMBL" id="CP037968">
    <property type="protein sequence ID" value="QYZ79430.1"/>
    <property type="molecule type" value="Genomic_DNA"/>
</dbReference>
<dbReference type="SUPFAM" id="SSF54862">
    <property type="entry name" value="4Fe-4S ferredoxins"/>
    <property type="match status" value="1"/>
</dbReference>